<feature type="transmembrane region" description="Helical" evidence="1">
    <location>
        <begin position="72"/>
        <end position="105"/>
    </location>
</feature>
<proteinExistence type="predicted"/>
<protein>
    <submittedName>
        <fullName evidence="2">Uncharacterized protein</fullName>
    </submittedName>
</protein>
<reference evidence="2" key="1">
    <citation type="submission" date="2020-03" db="EMBL/GenBank/DDBJ databases">
        <authorList>
            <person name="Zhang R."/>
        </authorList>
    </citation>
    <scope>NUCLEOTIDE SEQUENCE</scope>
</reference>
<evidence type="ECO:0000313" key="2">
    <source>
        <dbReference type="EMBL" id="NUU89767.1"/>
    </source>
</evidence>
<keyword evidence="1" id="KW-0812">Transmembrane</keyword>
<evidence type="ECO:0000256" key="1">
    <source>
        <dbReference type="SAM" id="Phobius"/>
    </source>
</evidence>
<sequence length="106" mass="11786">MICTICAHLECCKVFSFGLLPFLVVFLALILCVCIPSCSPSPTVDWIIVMLKRSSLMHLAFVLRNKPAFTLFFNIVFFLSLCLAISCAGLVWFTSSILFGLALLLF</sequence>
<dbReference type="AlphaFoldDB" id="A0A6M2EWF1"/>
<accession>A0A6M2EWF1</accession>
<organism evidence="2">
    <name type="scientific">Populus davidiana</name>
    <dbReference type="NCBI Taxonomy" id="266767"/>
    <lineage>
        <taxon>Eukaryota</taxon>
        <taxon>Viridiplantae</taxon>
        <taxon>Streptophyta</taxon>
        <taxon>Embryophyta</taxon>
        <taxon>Tracheophyta</taxon>
        <taxon>Spermatophyta</taxon>
        <taxon>Magnoliopsida</taxon>
        <taxon>eudicotyledons</taxon>
        <taxon>Gunneridae</taxon>
        <taxon>Pentapetalae</taxon>
        <taxon>rosids</taxon>
        <taxon>fabids</taxon>
        <taxon>Malpighiales</taxon>
        <taxon>Salicaceae</taxon>
        <taxon>Saliceae</taxon>
        <taxon>Populus</taxon>
    </lineage>
</organism>
<keyword evidence="1" id="KW-1133">Transmembrane helix</keyword>
<dbReference type="EMBL" id="GILB01009434">
    <property type="protein sequence ID" value="NUU89767.1"/>
    <property type="molecule type" value="Transcribed_RNA"/>
</dbReference>
<name>A0A6M2EWF1_9ROSI</name>
<feature type="transmembrane region" description="Helical" evidence="1">
    <location>
        <begin position="23"/>
        <end position="51"/>
    </location>
</feature>
<keyword evidence="1" id="KW-0472">Membrane</keyword>